<evidence type="ECO:0000256" key="1">
    <source>
        <dbReference type="SAM" id="MobiDB-lite"/>
    </source>
</evidence>
<dbReference type="EMBL" id="FQ790340">
    <property type="protein sequence ID" value="CCD52013.1"/>
    <property type="molecule type" value="Genomic_DNA"/>
</dbReference>
<dbReference type="Proteomes" id="UP000008177">
    <property type="component" value="Unplaced contigs"/>
</dbReference>
<gene>
    <name evidence="3" type="ORF">BofuT4_uP081720.1</name>
</gene>
<name>G2YK65_BOTF4</name>
<feature type="region of interest" description="Disordered" evidence="1">
    <location>
        <begin position="1"/>
        <end position="22"/>
    </location>
</feature>
<keyword evidence="2" id="KW-0812">Transmembrane</keyword>
<feature type="compositionally biased region" description="Polar residues" evidence="1">
    <location>
        <begin position="1"/>
        <end position="10"/>
    </location>
</feature>
<accession>G2YK65</accession>
<feature type="transmembrane region" description="Helical" evidence="2">
    <location>
        <begin position="39"/>
        <end position="58"/>
    </location>
</feature>
<dbReference type="InParanoid" id="G2YK65"/>
<evidence type="ECO:0000313" key="3">
    <source>
        <dbReference type="EMBL" id="CCD52013.1"/>
    </source>
</evidence>
<keyword evidence="2" id="KW-1133">Transmembrane helix</keyword>
<protein>
    <submittedName>
        <fullName evidence="3">Uncharacterized protein</fullName>
    </submittedName>
</protein>
<dbReference type="AlphaFoldDB" id="G2YK65"/>
<dbReference type="HOGENOM" id="CLU_2372545_0_0_1"/>
<reference evidence="4" key="1">
    <citation type="journal article" date="2011" name="PLoS Genet.">
        <title>Genomic analysis of the necrotrophic fungal pathogens Sclerotinia sclerotiorum and Botrytis cinerea.</title>
        <authorList>
            <person name="Amselem J."/>
            <person name="Cuomo C.A."/>
            <person name="van Kan J.A."/>
            <person name="Viaud M."/>
            <person name="Benito E.P."/>
            <person name="Couloux A."/>
            <person name="Coutinho P.M."/>
            <person name="de Vries R.P."/>
            <person name="Dyer P.S."/>
            <person name="Fillinger S."/>
            <person name="Fournier E."/>
            <person name="Gout L."/>
            <person name="Hahn M."/>
            <person name="Kohn L."/>
            <person name="Lapalu N."/>
            <person name="Plummer K.M."/>
            <person name="Pradier J.M."/>
            <person name="Quevillon E."/>
            <person name="Sharon A."/>
            <person name="Simon A."/>
            <person name="ten Have A."/>
            <person name="Tudzynski B."/>
            <person name="Tudzynski P."/>
            <person name="Wincker P."/>
            <person name="Andrew M."/>
            <person name="Anthouard V."/>
            <person name="Beever R.E."/>
            <person name="Beffa R."/>
            <person name="Benoit I."/>
            <person name="Bouzid O."/>
            <person name="Brault B."/>
            <person name="Chen Z."/>
            <person name="Choquer M."/>
            <person name="Collemare J."/>
            <person name="Cotton P."/>
            <person name="Danchin E.G."/>
            <person name="Da Silva C."/>
            <person name="Gautier A."/>
            <person name="Giraud C."/>
            <person name="Giraud T."/>
            <person name="Gonzalez C."/>
            <person name="Grossetete S."/>
            <person name="Guldener U."/>
            <person name="Henrissat B."/>
            <person name="Howlett B.J."/>
            <person name="Kodira C."/>
            <person name="Kretschmer M."/>
            <person name="Lappartient A."/>
            <person name="Leroch M."/>
            <person name="Levis C."/>
            <person name="Mauceli E."/>
            <person name="Neuveglise C."/>
            <person name="Oeser B."/>
            <person name="Pearson M."/>
            <person name="Poulain J."/>
            <person name="Poussereau N."/>
            <person name="Quesneville H."/>
            <person name="Rascle C."/>
            <person name="Schumacher J."/>
            <person name="Segurens B."/>
            <person name="Sexton A."/>
            <person name="Silva E."/>
            <person name="Sirven C."/>
            <person name="Soanes D.M."/>
            <person name="Talbot N.J."/>
            <person name="Templeton M."/>
            <person name="Yandava C."/>
            <person name="Yarden O."/>
            <person name="Zeng Q."/>
            <person name="Rollins J.A."/>
            <person name="Lebrun M.H."/>
            <person name="Dickman M."/>
        </authorList>
    </citation>
    <scope>NUCLEOTIDE SEQUENCE [LARGE SCALE GENOMIC DNA]</scope>
    <source>
        <strain evidence="4">T4</strain>
    </source>
</reference>
<evidence type="ECO:0000256" key="2">
    <source>
        <dbReference type="SAM" id="Phobius"/>
    </source>
</evidence>
<proteinExistence type="predicted"/>
<organism evidence="3 4">
    <name type="scientific">Botryotinia fuckeliana (strain T4)</name>
    <name type="common">Noble rot fungus</name>
    <name type="synonym">Botrytis cinerea</name>
    <dbReference type="NCBI Taxonomy" id="999810"/>
    <lineage>
        <taxon>Eukaryota</taxon>
        <taxon>Fungi</taxon>
        <taxon>Dikarya</taxon>
        <taxon>Ascomycota</taxon>
        <taxon>Pezizomycotina</taxon>
        <taxon>Leotiomycetes</taxon>
        <taxon>Helotiales</taxon>
        <taxon>Sclerotiniaceae</taxon>
        <taxon>Botrytis</taxon>
    </lineage>
</organism>
<sequence>MIGMSQSQIELLQGPALTPPPGVTSNFDNPYSLRPAADAVKIVTTILATLAIFIRVYTKWRIIREVHLEDCRCHDIWLLELGADLLRYCGCSMGT</sequence>
<keyword evidence="2" id="KW-0472">Membrane</keyword>
<evidence type="ECO:0000313" key="4">
    <source>
        <dbReference type="Proteomes" id="UP000008177"/>
    </source>
</evidence>